<dbReference type="Gene3D" id="3.90.950.20">
    <property type="entry name" value="CinA-like"/>
    <property type="match status" value="1"/>
</dbReference>
<dbReference type="Gene3D" id="3.30.70.2860">
    <property type="match status" value="1"/>
</dbReference>
<dbReference type="SMART" id="SM00852">
    <property type="entry name" value="MoCF_biosynth"/>
    <property type="match status" value="1"/>
</dbReference>
<dbReference type="NCBIfam" id="TIGR00200">
    <property type="entry name" value="cinA_nterm"/>
    <property type="match status" value="1"/>
</dbReference>
<protein>
    <recommendedName>
        <fullName evidence="1">CinA-like protein</fullName>
    </recommendedName>
</protein>
<dbReference type="NCBIfam" id="TIGR00177">
    <property type="entry name" value="molyb_syn"/>
    <property type="match status" value="1"/>
</dbReference>
<organism evidence="3 4">
    <name type="scientific">Zeaxanthinibacter enoshimensis</name>
    <dbReference type="NCBI Taxonomy" id="392009"/>
    <lineage>
        <taxon>Bacteria</taxon>
        <taxon>Pseudomonadati</taxon>
        <taxon>Bacteroidota</taxon>
        <taxon>Flavobacteriia</taxon>
        <taxon>Flavobacteriales</taxon>
        <taxon>Flavobacteriaceae</taxon>
        <taxon>Zeaxanthinibacter</taxon>
    </lineage>
</organism>
<dbReference type="Proteomes" id="UP000295468">
    <property type="component" value="Unassembled WGS sequence"/>
</dbReference>
<dbReference type="CDD" id="cd00885">
    <property type="entry name" value="cinA"/>
    <property type="match status" value="1"/>
</dbReference>
<dbReference type="Pfam" id="PF00994">
    <property type="entry name" value="MoCF_biosynth"/>
    <property type="match status" value="1"/>
</dbReference>
<dbReference type="InterPro" id="IPR008135">
    <property type="entry name" value="Competence-induced_CinA"/>
</dbReference>
<evidence type="ECO:0000313" key="4">
    <source>
        <dbReference type="Proteomes" id="UP000295468"/>
    </source>
</evidence>
<dbReference type="RefSeq" id="WP_133643732.1">
    <property type="nucleotide sequence ID" value="NZ_SNYI01000002.1"/>
</dbReference>
<dbReference type="PANTHER" id="PTHR13939">
    <property type="entry name" value="NICOTINAMIDE-NUCLEOTIDE AMIDOHYDROLASE PNCC"/>
    <property type="match status" value="1"/>
</dbReference>
<comment type="similarity">
    <text evidence="1">Belongs to the CinA family.</text>
</comment>
<reference evidence="3 4" key="1">
    <citation type="submission" date="2019-03" db="EMBL/GenBank/DDBJ databases">
        <title>Genomic Encyclopedia of Archaeal and Bacterial Type Strains, Phase II (KMG-II): from individual species to whole genera.</title>
        <authorList>
            <person name="Goeker M."/>
        </authorList>
    </citation>
    <scope>NUCLEOTIDE SEQUENCE [LARGE SCALE GENOMIC DNA]</scope>
    <source>
        <strain evidence="3 4">DSM 18435</strain>
    </source>
</reference>
<dbReference type="PIRSF" id="PIRSF006728">
    <property type="entry name" value="CinA"/>
    <property type="match status" value="1"/>
</dbReference>
<proteinExistence type="inferred from homology"/>
<name>A0A4R6TMB2_9FLAO</name>
<dbReference type="NCBIfam" id="NF001813">
    <property type="entry name" value="PRK00549.1"/>
    <property type="match status" value="1"/>
</dbReference>
<dbReference type="AlphaFoldDB" id="A0A4R6TMB2"/>
<dbReference type="InterPro" id="IPR041424">
    <property type="entry name" value="CinA_KH"/>
</dbReference>
<accession>A0A4R6TMB2</accession>
<dbReference type="InterPro" id="IPR001453">
    <property type="entry name" value="MoaB/Mog_dom"/>
</dbReference>
<dbReference type="PANTHER" id="PTHR13939:SF0">
    <property type="entry name" value="NMN AMIDOHYDROLASE-LIKE PROTEIN YFAY"/>
    <property type="match status" value="1"/>
</dbReference>
<dbReference type="EMBL" id="SNYI01000002">
    <property type="protein sequence ID" value="TDQ30859.1"/>
    <property type="molecule type" value="Genomic_DNA"/>
</dbReference>
<gene>
    <name evidence="3" type="ORF">CLV82_1555</name>
</gene>
<dbReference type="Gene3D" id="3.40.980.10">
    <property type="entry name" value="MoaB/Mog-like domain"/>
    <property type="match status" value="1"/>
</dbReference>
<comment type="caution">
    <text evidence="3">The sequence shown here is derived from an EMBL/GenBank/DDBJ whole genome shotgun (WGS) entry which is preliminary data.</text>
</comment>
<dbReference type="NCBIfam" id="TIGR00199">
    <property type="entry name" value="PncC_domain"/>
    <property type="match status" value="1"/>
</dbReference>
<evidence type="ECO:0000313" key="3">
    <source>
        <dbReference type="EMBL" id="TDQ30859.1"/>
    </source>
</evidence>
<sequence>MLAEIITIGDEILIGQIVDTNSAFIAKELNKIGITIHQITSVPDEREHILKALRDAEARVGFVILTGGLGPTKDDITKLTLCEYLEDELVMNEEVLEHIEELFRKHISSTPISDMNRDQARLPATAIPLHNPYGTAPGMWMQRHGTVIVSLPGVPYEMKHLLKESVIPKMVSEYERPYIIHKTIITYGLGESAIAERISEFESALPDFMKLAYLPNLGKVRLRLSAKGTRLEPLQEAIAEATKTLHTLIGELIYGEEDDENIEIGVGRLLTKKGVSLATAESFTGGRIAEMITAIPGASVYFKGSVVSYATETKINVLGVPEALIDTHTVVSKEVAEAMATQVRKLMRSDFAIATTGNAGPTKGDSDADIGTVFIAIAGPDGVKAEKFSMGNHRTRIVTKSAHKAFEMLQKEILKF</sequence>
<dbReference type="InterPro" id="IPR036425">
    <property type="entry name" value="MoaB/Mog-like_dom_sf"/>
</dbReference>
<dbReference type="HAMAP" id="MF_00226_B">
    <property type="entry name" value="CinA_B"/>
    <property type="match status" value="1"/>
</dbReference>
<feature type="domain" description="MoaB/Mog" evidence="2">
    <location>
        <begin position="4"/>
        <end position="173"/>
    </location>
</feature>
<evidence type="ECO:0000259" key="2">
    <source>
        <dbReference type="SMART" id="SM00852"/>
    </source>
</evidence>
<evidence type="ECO:0000256" key="1">
    <source>
        <dbReference type="HAMAP-Rule" id="MF_00226"/>
    </source>
</evidence>
<dbReference type="InterPro" id="IPR050101">
    <property type="entry name" value="CinA"/>
</dbReference>
<dbReference type="InterPro" id="IPR008136">
    <property type="entry name" value="CinA_C"/>
</dbReference>
<keyword evidence="4" id="KW-1185">Reference proteome</keyword>
<dbReference type="SUPFAM" id="SSF53218">
    <property type="entry name" value="Molybdenum cofactor biosynthesis proteins"/>
    <property type="match status" value="1"/>
</dbReference>
<dbReference type="Pfam" id="PF18146">
    <property type="entry name" value="CinA_KH"/>
    <property type="match status" value="1"/>
</dbReference>
<dbReference type="Pfam" id="PF02464">
    <property type="entry name" value="CinA"/>
    <property type="match status" value="1"/>
</dbReference>
<dbReference type="SUPFAM" id="SSF142433">
    <property type="entry name" value="CinA-like"/>
    <property type="match status" value="1"/>
</dbReference>
<dbReference type="OrthoDB" id="9801454at2"/>
<dbReference type="InterPro" id="IPR036653">
    <property type="entry name" value="CinA-like_C"/>
</dbReference>